<dbReference type="PROSITE" id="PS00726">
    <property type="entry name" value="AP_NUCLEASE_F1_1"/>
    <property type="match status" value="1"/>
</dbReference>
<dbReference type="PROSITE" id="PS51435">
    <property type="entry name" value="AP_NUCLEASE_F1_4"/>
    <property type="match status" value="1"/>
</dbReference>
<dbReference type="InterPro" id="IPR020847">
    <property type="entry name" value="AP_endonuclease_F1_BS"/>
</dbReference>
<dbReference type="GO" id="GO:0008311">
    <property type="term" value="F:double-stranded DNA 3'-5' DNA exonuclease activity"/>
    <property type="evidence" value="ECO:0007669"/>
    <property type="project" value="UniProtKB-EC"/>
</dbReference>
<evidence type="ECO:0000313" key="8">
    <source>
        <dbReference type="Proteomes" id="UP000730482"/>
    </source>
</evidence>
<dbReference type="InterPro" id="IPR037493">
    <property type="entry name" value="ExoIII-like"/>
</dbReference>
<dbReference type="EMBL" id="JAAFYZ010000129">
    <property type="protein sequence ID" value="MBS2551175.1"/>
    <property type="molecule type" value="Genomic_DNA"/>
</dbReference>
<comment type="cofactor">
    <cofactor evidence="1">
        <name>Mg(2+)</name>
        <dbReference type="ChEBI" id="CHEBI:18420"/>
    </cofactor>
</comment>
<comment type="similarity">
    <text evidence="2">Belongs to the DNA repair enzymes AP/ExoA family.</text>
</comment>
<evidence type="ECO:0000256" key="3">
    <source>
        <dbReference type="ARBA" id="ARBA00022723"/>
    </source>
</evidence>
<dbReference type="InterPro" id="IPR036691">
    <property type="entry name" value="Endo/exonu/phosph_ase_sf"/>
</dbReference>
<reference evidence="7 8" key="1">
    <citation type="submission" date="2020-02" db="EMBL/GenBank/DDBJ databases">
        <title>Acidophilic actinobacteria isolated from forest soil.</title>
        <authorList>
            <person name="Golinska P."/>
        </authorList>
    </citation>
    <scope>NUCLEOTIDE SEQUENCE [LARGE SCALE GENOMIC DNA]</scope>
    <source>
        <strain evidence="7 8">NL8</strain>
    </source>
</reference>
<dbReference type="InterPro" id="IPR004808">
    <property type="entry name" value="AP_endonuc_1"/>
</dbReference>
<dbReference type="Gene3D" id="3.60.10.10">
    <property type="entry name" value="Endonuclease/exonuclease/phosphatase"/>
    <property type="match status" value="1"/>
</dbReference>
<evidence type="ECO:0000256" key="1">
    <source>
        <dbReference type="ARBA" id="ARBA00001946"/>
    </source>
</evidence>
<name>A0ABS5KZ28_9ACTN</name>
<feature type="domain" description="Endonuclease/exonuclease/phosphatase" evidence="6">
    <location>
        <begin position="6"/>
        <end position="252"/>
    </location>
</feature>
<dbReference type="SUPFAM" id="SSF56219">
    <property type="entry name" value="DNase I-like"/>
    <property type="match status" value="1"/>
</dbReference>
<keyword evidence="5" id="KW-0460">Magnesium</keyword>
<keyword evidence="3" id="KW-0479">Metal-binding</keyword>
<dbReference type="PANTHER" id="PTHR43250:SF2">
    <property type="entry name" value="EXODEOXYRIBONUCLEASE III"/>
    <property type="match status" value="1"/>
</dbReference>
<dbReference type="EC" id="3.1.11.2" evidence="7"/>
<gene>
    <name evidence="7" type="primary">xth</name>
    <name evidence="7" type="ORF">KGQ19_30335</name>
</gene>
<accession>A0ABS5KZ28</accession>
<evidence type="ECO:0000256" key="2">
    <source>
        <dbReference type="ARBA" id="ARBA00007092"/>
    </source>
</evidence>
<dbReference type="Pfam" id="PF03372">
    <property type="entry name" value="Exo_endo_phos"/>
    <property type="match status" value="1"/>
</dbReference>
<keyword evidence="4 7" id="KW-0378">Hydrolase</keyword>
<dbReference type="InterPro" id="IPR005135">
    <property type="entry name" value="Endo/exonuclease/phosphatase"/>
</dbReference>
<dbReference type="NCBIfam" id="TIGR00633">
    <property type="entry name" value="xth"/>
    <property type="match status" value="1"/>
</dbReference>
<evidence type="ECO:0000259" key="6">
    <source>
        <dbReference type="Pfam" id="PF03372"/>
    </source>
</evidence>
<dbReference type="NCBIfam" id="TIGR00195">
    <property type="entry name" value="exoDNase_III"/>
    <property type="match status" value="1"/>
</dbReference>
<evidence type="ECO:0000256" key="4">
    <source>
        <dbReference type="ARBA" id="ARBA00022801"/>
    </source>
</evidence>
<sequence>MVLRVATWNVNSVTARVDRLLGWLGTAKPDVLCLQELKSTDEAFPTGQVAELGYQAATWGTGRWNGVAILSRHDITDVRRGWDGLPEFEGVTEPRAITATCGGVRVTSVYVPNGREVGHAHYEYKLAWLDSLTAAVAAPARAGLPYAVLGDFNIAPTDTDVWDISLFTESTHVTPAERAKLADLRARGLTEVLPRALKYDKPYTYWDYRQLAFPKNNGMRIDLVFGNEAFAGAVSDAYVDREERKGKGGSDHAPVVVDLDL</sequence>
<organism evidence="7 8">
    <name type="scientific">Catenulispora pinistramenti</name>
    <dbReference type="NCBI Taxonomy" id="2705254"/>
    <lineage>
        <taxon>Bacteria</taxon>
        <taxon>Bacillati</taxon>
        <taxon>Actinomycetota</taxon>
        <taxon>Actinomycetes</taxon>
        <taxon>Catenulisporales</taxon>
        <taxon>Catenulisporaceae</taxon>
        <taxon>Catenulispora</taxon>
    </lineage>
</organism>
<dbReference type="PANTHER" id="PTHR43250">
    <property type="entry name" value="EXODEOXYRIBONUCLEASE III"/>
    <property type="match status" value="1"/>
</dbReference>
<keyword evidence="8" id="KW-1185">Reference proteome</keyword>
<protein>
    <submittedName>
        <fullName evidence="7">Exodeoxyribonuclease III</fullName>
        <ecNumber evidence="7">3.1.11.2</ecNumber>
    </submittedName>
</protein>
<proteinExistence type="inferred from homology"/>
<dbReference type="Proteomes" id="UP000730482">
    <property type="component" value="Unassembled WGS sequence"/>
</dbReference>
<dbReference type="CDD" id="cd09086">
    <property type="entry name" value="ExoIII-like_AP-endo"/>
    <property type="match status" value="1"/>
</dbReference>
<comment type="caution">
    <text evidence="7">The sequence shown here is derived from an EMBL/GenBank/DDBJ whole genome shotgun (WGS) entry which is preliminary data.</text>
</comment>
<evidence type="ECO:0000313" key="7">
    <source>
        <dbReference type="EMBL" id="MBS2551175.1"/>
    </source>
</evidence>
<evidence type="ECO:0000256" key="5">
    <source>
        <dbReference type="ARBA" id="ARBA00022842"/>
    </source>
</evidence>